<accession>A0A2P8FKL0</accession>
<reference evidence="3 4" key="1">
    <citation type="submission" date="2018-03" db="EMBL/GenBank/DDBJ databases">
        <title>Genomic Encyclopedia of Archaeal and Bacterial Type Strains, Phase II (KMG-II): from individual species to whole genera.</title>
        <authorList>
            <person name="Goeker M."/>
        </authorList>
    </citation>
    <scope>NUCLEOTIDE SEQUENCE [LARGE SCALE GENOMIC DNA]</scope>
    <source>
        <strain evidence="3 4">DSM 100673</strain>
    </source>
</reference>
<organism evidence="3 4">
    <name type="scientific">Shimia abyssi</name>
    <dbReference type="NCBI Taxonomy" id="1662395"/>
    <lineage>
        <taxon>Bacteria</taxon>
        <taxon>Pseudomonadati</taxon>
        <taxon>Pseudomonadota</taxon>
        <taxon>Alphaproteobacteria</taxon>
        <taxon>Rhodobacterales</taxon>
        <taxon>Roseobacteraceae</taxon>
    </lineage>
</organism>
<gene>
    <name evidence="3" type="ORF">CLV88_101689</name>
</gene>
<dbReference type="PROSITE" id="PS50056">
    <property type="entry name" value="TYR_PHOSPHATASE_2"/>
    <property type="match status" value="1"/>
</dbReference>
<feature type="domain" description="Tyrosine specific protein phosphatases" evidence="2">
    <location>
        <begin position="86"/>
        <end position="153"/>
    </location>
</feature>
<dbReference type="Proteomes" id="UP000240418">
    <property type="component" value="Unassembled WGS sequence"/>
</dbReference>
<keyword evidence="1" id="KW-0378">Hydrolase</keyword>
<dbReference type="Gene3D" id="3.90.190.10">
    <property type="entry name" value="Protein tyrosine phosphatase superfamily"/>
    <property type="match status" value="1"/>
</dbReference>
<dbReference type="InterPro" id="IPR000387">
    <property type="entry name" value="Tyr_Pase_dom"/>
</dbReference>
<comment type="caution">
    <text evidence="3">The sequence shown here is derived from an EMBL/GenBank/DDBJ whole genome shotgun (WGS) entry which is preliminary data.</text>
</comment>
<name>A0A2P8FKL0_9RHOB</name>
<protein>
    <submittedName>
        <fullName evidence="3">Dual specificity protein phosphatase-like protein</fullName>
    </submittedName>
</protein>
<dbReference type="Pfam" id="PF22784">
    <property type="entry name" value="PTP-SAK"/>
    <property type="match status" value="1"/>
</dbReference>
<dbReference type="SUPFAM" id="SSF52799">
    <property type="entry name" value="(Phosphotyrosine protein) phosphatases II"/>
    <property type="match status" value="1"/>
</dbReference>
<dbReference type="PROSITE" id="PS00383">
    <property type="entry name" value="TYR_PHOSPHATASE_1"/>
    <property type="match status" value="1"/>
</dbReference>
<dbReference type="InterPro" id="IPR029021">
    <property type="entry name" value="Prot-tyrosine_phosphatase-like"/>
</dbReference>
<sequence>MFSIYAVSAARGEIALCPAPGVFGTYAADVELIRDWAPAMVISMTQVDELQYFGASGLGADVQSIGADFEALPTCDYGVLNATTETQWPHVARRASEYLREGRRVLVHCRGGCGRSGMVVLRLLIELGEDPTAALVRLRAVRPCAVETDAQLQWAFHGRA</sequence>
<dbReference type="GO" id="GO:0016791">
    <property type="term" value="F:phosphatase activity"/>
    <property type="evidence" value="ECO:0007669"/>
    <property type="project" value="UniProtKB-ARBA"/>
</dbReference>
<evidence type="ECO:0000259" key="2">
    <source>
        <dbReference type="PROSITE" id="PS50056"/>
    </source>
</evidence>
<evidence type="ECO:0000256" key="1">
    <source>
        <dbReference type="ARBA" id="ARBA00022801"/>
    </source>
</evidence>
<dbReference type="InterPro" id="IPR016130">
    <property type="entry name" value="Tyr_Pase_AS"/>
</dbReference>
<evidence type="ECO:0000313" key="4">
    <source>
        <dbReference type="Proteomes" id="UP000240418"/>
    </source>
</evidence>
<dbReference type="AlphaFoldDB" id="A0A2P8FKL0"/>
<proteinExistence type="predicted"/>
<evidence type="ECO:0000313" key="3">
    <source>
        <dbReference type="EMBL" id="PSL22263.1"/>
    </source>
</evidence>
<dbReference type="RefSeq" id="WP_243403553.1">
    <property type="nucleotide sequence ID" value="NZ_PYGJ01000001.1"/>
</dbReference>
<keyword evidence="4" id="KW-1185">Reference proteome</keyword>
<dbReference type="InterPro" id="IPR057023">
    <property type="entry name" value="PTP-SAK"/>
</dbReference>
<dbReference type="EMBL" id="PYGJ01000001">
    <property type="protein sequence ID" value="PSL22263.1"/>
    <property type="molecule type" value="Genomic_DNA"/>
</dbReference>